<dbReference type="EMBL" id="LVLJ01000239">
    <property type="protein sequence ID" value="OAE35186.1"/>
    <property type="molecule type" value="Genomic_DNA"/>
</dbReference>
<evidence type="ECO:0000313" key="3">
    <source>
        <dbReference type="EMBL" id="OAE35186.1"/>
    </source>
</evidence>
<feature type="coiled-coil region" evidence="1">
    <location>
        <begin position="171"/>
        <end position="215"/>
    </location>
</feature>
<organism evidence="3 4">
    <name type="scientific">Marchantia polymorpha subsp. ruderalis</name>
    <dbReference type="NCBI Taxonomy" id="1480154"/>
    <lineage>
        <taxon>Eukaryota</taxon>
        <taxon>Viridiplantae</taxon>
        <taxon>Streptophyta</taxon>
        <taxon>Embryophyta</taxon>
        <taxon>Marchantiophyta</taxon>
        <taxon>Marchantiopsida</taxon>
        <taxon>Marchantiidae</taxon>
        <taxon>Marchantiales</taxon>
        <taxon>Marchantiaceae</taxon>
        <taxon>Marchantia</taxon>
    </lineage>
</organism>
<name>A0A176WSB4_MARPO</name>
<gene>
    <name evidence="3" type="ORF">AXG93_2947s1030</name>
</gene>
<feature type="compositionally biased region" description="Basic and acidic residues" evidence="2">
    <location>
        <begin position="9"/>
        <end position="19"/>
    </location>
</feature>
<keyword evidence="4" id="KW-1185">Reference proteome</keyword>
<evidence type="ECO:0000256" key="1">
    <source>
        <dbReference type="SAM" id="Coils"/>
    </source>
</evidence>
<reference evidence="3" key="1">
    <citation type="submission" date="2016-03" db="EMBL/GenBank/DDBJ databases">
        <title>Mechanisms controlling the formation of the plant cell surface in tip-growing cells are functionally conserved among land plants.</title>
        <authorList>
            <person name="Honkanen S."/>
            <person name="Jones V.A."/>
            <person name="Morieri G."/>
            <person name="Champion C."/>
            <person name="Hetherington A.J."/>
            <person name="Kelly S."/>
            <person name="Saint-Marcoux D."/>
            <person name="Proust H."/>
            <person name="Prescott H."/>
            <person name="Dolan L."/>
        </authorList>
    </citation>
    <scope>NUCLEOTIDE SEQUENCE [LARGE SCALE GENOMIC DNA]</scope>
    <source>
        <tissue evidence="3">Whole gametophyte</tissue>
    </source>
</reference>
<evidence type="ECO:0000313" key="4">
    <source>
        <dbReference type="Proteomes" id="UP000077202"/>
    </source>
</evidence>
<dbReference type="AlphaFoldDB" id="A0A176WSB4"/>
<feature type="coiled-coil region" evidence="1">
    <location>
        <begin position="111"/>
        <end position="145"/>
    </location>
</feature>
<keyword evidence="1" id="KW-0175">Coiled coil</keyword>
<comment type="caution">
    <text evidence="3">The sequence shown here is derived from an EMBL/GenBank/DDBJ whole genome shotgun (WGS) entry which is preliminary data.</text>
</comment>
<proteinExistence type="predicted"/>
<accession>A0A176WSB4</accession>
<protein>
    <submittedName>
        <fullName evidence="3">Uncharacterized protein</fullName>
    </submittedName>
</protein>
<feature type="region of interest" description="Disordered" evidence="2">
    <location>
        <begin position="1"/>
        <end position="37"/>
    </location>
</feature>
<dbReference type="Proteomes" id="UP000077202">
    <property type="component" value="Unassembled WGS sequence"/>
</dbReference>
<sequence>MMHKRKSKQKEAEKEEGSLRRNPGPSAEAVVSTPLEKNLEVLTMSSETEEYPAPLEQLVDRVVDDVARDIMYVDGKLEKYAGPFDVGSYVELVRNRTRVMVAAATLTAEQVESLSAERATAKASLEEKEKQLQESKAKVDELTADLVKRDQAHVAELAAKVKELPECEAARSSELELLERLNANCNEMRSQRSEIKEQLDEMETKQLKVKERNRQLAE</sequence>
<evidence type="ECO:0000256" key="2">
    <source>
        <dbReference type="SAM" id="MobiDB-lite"/>
    </source>
</evidence>